<organism evidence="3 4">
    <name type="scientific">Globisporangium ultimum (strain ATCC 200006 / CBS 805.95 / DAOM BR144)</name>
    <name type="common">Pythium ultimum</name>
    <dbReference type="NCBI Taxonomy" id="431595"/>
    <lineage>
        <taxon>Eukaryota</taxon>
        <taxon>Sar</taxon>
        <taxon>Stramenopiles</taxon>
        <taxon>Oomycota</taxon>
        <taxon>Peronosporomycetes</taxon>
        <taxon>Pythiales</taxon>
        <taxon>Pythiaceae</taxon>
        <taxon>Globisporangium</taxon>
    </lineage>
</organism>
<feature type="compositionally biased region" description="Polar residues" evidence="2">
    <location>
        <begin position="149"/>
        <end position="158"/>
    </location>
</feature>
<dbReference type="VEuPathDB" id="FungiDB:PYU1_G006601"/>
<evidence type="ECO:0000313" key="4">
    <source>
        <dbReference type="Proteomes" id="UP000019132"/>
    </source>
</evidence>
<dbReference type="InParanoid" id="K3WNS1"/>
<proteinExistence type="predicted"/>
<keyword evidence="1" id="KW-0175">Coiled coil</keyword>
<feature type="region of interest" description="Disordered" evidence="2">
    <location>
        <begin position="115"/>
        <end position="171"/>
    </location>
</feature>
<dbReference type="AlphaFoldDB" id="K3WNS1"/>
<keyword evidence="4" id="KW-1185">Reference proteome</keyword>
<reference evidence="4" key="2">
    <citation type="submission" date="2010-04" db="EMBL/GenBank/DDBJ databases">
        <authorList>
            <person name="Buell R."/>
            <person name="Hamilton J."/>
            <person name="Hostetler J."/>
        </authorList>
    </citation>
    <scope>NUCLEOTIDE SEQUENCE [LARGE SCALE GENOMIC DNA]</scope>
    <source>
        <strain evidence="4">DAOM:BR144</strain>
    </source>
</reference>
<dbReference type="EMBL" id="GL376635">
    <property type="status" value="NOT_ANNOTATED_CDS"/>
    <property type="molecule type" value="Genomic_DNA"/>
</dbReference>
<sequence length="390" mass="43725">MVTDARQHPSGQTDAAINQEGDQAFCAACQYTMAKQPTSVNHPHELASPLPKLRQLVQAEARYQDQLRLLRSQQELLRKQQDEIQARKDAQAKQLATEREFARERRRHFQLAMKKKKRDEERKFQQFTAAAVSTSSPEDEDDEHHDGFTMSQSTPPHTKSSKNKKKKMKEFIPIPLRRTVLAHSLVDDSPTPFTLPGLEKRSTVDGGGAPSSQSQPESISQEQRKKQSRMSMVVCYAQDLTPLVDGQKPKRIIPLPTATLIASSSSLPDPDAKNKPRKMQLQPQAQTRSTHSKTKMPKKKATGQPVKLRPIELRALKSSNNQHDEYQHDGWGSVSNLTLSLPSAYAKPSSSSLTAEIKPISWVYELGKGVLDEELRASTHSVAARIAAWF</sequence>
<feature type="compositionally biased region" description="Basic residues" evidence="2">
    <location>
        <begin position="290"/>
        <end position="301"/>
    </location>
</feature>
<evidence type="ECO:0000313" key="3">
    <source>
        <dbReference type="EnsemblProtists" id="PYU1_T006613"/>
    </source>
</evidence>
<feature type="region of interest" description="Disordered" evidence="2">
    <location>
        <begin position="190"/>
        <end position="226"/>
    </location>
</feature>
<feature type="coiled-coil region" evidence="1">
    <location>
        <begin position="53"/>
        <end position="83"/>
    </location>
</feature>
<name>K3WNS1_GLOUD</name>
<dbReference type="eggNOG" id="ENOG502SCGE">
    <property type="taxonomic scope" value="Eukaryota"/>
</dbReference>
<dbReference type="EnsemblProtists" id="PYU1_T006613">
    <property type="protein sequence ID" value="PYU1_T006613"/>
    <property type="gene ID" value="PYU1_G006601"/>
</dbReference>
<dbReference type="HOGENOM" id="CLU_708805_0_0_1"/>
<evidence type="ECO:0000256" key="2">
    <source>
        <dbReference type="SAM" id="MobiDB-lite"/>
    </source>
</evidence>
<reference evidence="4" key="1">
    <citation type="journal article" date="2010" name="Genome Biol.">
        <title>Genome sequence of the necrotrophic plant pathogen Pythium ultimum reveals original pathogenicity mechanisms and effector repertoire.</title>
        <authorList>
            <person name="Levesque C.A."/>
            <person name="Brouwer H."/>
            <person name="Cano L."/>
            <person name="Hamilton J.P."/>
            <person name="Holt C."/>
            <person name="Huitema E."/>
            <person name="Raffaele S."/>
            <person name="Robideau G.P."/>
            <person name="Thines M."/>
            <person name="Win J."/>
            <person name="Zerillo M.M."/>
            <person name="Beakes G.W."/>
            <person name="Boore J.L."/>
            <person name="Busam D."/>
            <person name="Dumas B."/>
            <person name="Ferriera S."/>
            <person name="Fuerstenberg S.I."/>
            <person name="Gachon C.M."/>
            <person name="Gaulin E."/>
            <person name="Govers F."/>
            <person name="Grenville-Briggs L."/>
            <person name="Horner N."/>
            <person name="Hostetler J."/>
            <person name="Jiang R.H."/>
            <person name="Johnson J."/>
            <person name="Krajaejun T."/>
            <person name="Lin H."/>
            <person name="Meijer H.J."/>
            <person name="Moore B."/>
            <person name="Morris P."/>
            <person name="Phuntmart V."/>
            <person name="Puiu D."/>
            <person name="Shetty J."/>
            <person name="Stajich J.E."/>
            <person name="Tripathy S."/>
            <person name="Wawra S."/>
            <person name="van West P."/>
            <person name="Whitty B.R."/>
            <person name="Coutinho P.M."/>
            <person name="Henrissat B."/>
            <person name="Martin F."/>
            <person name="Thomas P.D."/>
            <person name="Tyler B.M."/>
            <person name="De Vries R.P."/>
            <person name="Kamoun S."/>
            <person name="Yandell M."/>
            <person name="Tisserat N."/>
            <person name="Buell C.R."/>
        </authorList>
    </citation>
    <scope>NUCLEOTIDE SEQUENCE</scope>
    <source>
        <strain evidence="4">DAOM:BR144</strain>
    </source>
</reference>
<feature type="compositionally biased region" description="Basic residues" evidence="2">
    <location>
        <begin position="159"/>
        <end position="168"/>
    </location>
</feature>
<protein>
    <submittedName>
        <fullName evidence="3">Uncharacterized protein</fullName>
    </submittedName>
</protein>
<reference evidence="3" key="3">
    <citation type="submission" date="2015-02" db="UniProtKB">
        <authorList>
            <consortium name="EnsemblProtists"/>
        </authorList>
    </citation>
    <scope>IDENTIFICATION</scope>
    <source>
        <strain evidence="3">DAOM BR144</strain>
    </source>
</reference>
<dbReference type="Proteomes" id="UP000019132">
    <property type="component" value="Unassembled WGS sequence"/>
</dbReference>
<evidence type="ECO:0000256" key="1">
    <source>
        <dbReference type="SAM" id="Coils"/>
    </source>
</evidence>
<feature type="compositionally biased region" description="Polar residues" evidence="2">
    <location>
        <begin position="125"/>
        <end position="136"/>
    </location>
</feature>
<accession>K3WNS1</accession>
<feature type="compositionally biased region" description="Low complexity" evidence="2">
    <location>
        <begin position="210"/>
        <end position="221"/>
    </location>
</feature>
<feature type="region of interest" description="Disordered" evidence="2">
    <location>
        <begin position="262"/>
        <end position="305"/>
    </location>
</feature>